<dbReference type="Proteomes" id="UP001169760">
    <property type="component" value="Unassembled WGS sequence"/>
</dbReference>
<dbReference type="RefSeq" id="WP_216064611.1">
    <property type="nucleotide sequence ID" value="NZ_CP123764.1"/>
</dbReference>
<gene>
    <name evidence="1" type="ORF">Q4521_17790</name>
</gene>
<proteinExistence type="predicted"/>
<evidence type="ECO:0000313" key="1">
    <source>
        <dbReference type="EMBL" id="MDO6424342.1"/>
    </source>
</evidence>
<sequence>MQSLSILIQPSQSDAFQPEDAIALAKSLGRYPEVDRDKQTGEVVLNFFSENLPLLWSQLVKGMFNDEELGEWLQSVSIVVCDPVDGGRDELLLYHFDEDEELDEF</sequence>
<reference evidence="1" key="1">
    <citation type="submission" date="2023-07" db="EMBL/GenBank/DDBJ databases">
        <title>Genome content predicts the carbon catabolic preferences of heterotrophic bacteria.</title>
        <authorList>
            <person name="Gralka M."/>
        </authorList>
    </citation>
    <scope>NUCLEOTIDE SEQUENCE</scope>
    <source>
        <strain evidence="1">I3M17_2</strain>
    </source>
</reference>
<protein>
    <submittedName>
        <fullName evidence="1">Uncharacterized protein</fullName>
    </submittedName>
</protein>
<name>A0AAW7XBX1_9GAMM</name>
<accession>A0AAW7XBX1</accession>
<evidence type="ECO:0000313" key="2">
    <source>
        <dbReference type="Proteomes" id="UP001169760"/>
    </source>
</evidence>
<dbReference type="AlphaFoldDB" id="A0AAW7XBX1"/>
<comment type="caution">
    <text evidence="1">The sequence shown here is derived from an EMBL/GenBank/DDBJ whole genome shotgun (WGS) entry which is preliminary data.</text>
</comment>
<dbReference type="EMBL" id="JAUOPB010000014">
    <property type="protein sequence ID" value="MDO6424342.1"/>
    <property type="molecule type" value="Genomic_DNA"/>
</dbReference>
<organism evidence="1 2">
    <name type="scientific">Saccharophagus degradans</name>
    <dbReference type="NCBI Taxonomy" id="86304"/>
    <lineage>
        <taxon>Bacteria</taxon>
        <taxon>Pseudomonadati</taxon>
        <taxon>Pseudomonadota</taxon>
        <taxon>Gammaproteobacteria</taxon>
        <taxon>Cellvibrionales</taxon>
        <taxon>Cellvibrionaceae</taxon>
        <taxon>Saccharophagus</taxon>
    </lineage>
</organism>